<dbReference type="PANTHER" id="PTHR43280">
    <property type="entry name" value="ARAC-FAMILY TRANSCRIPTIONAL REGULATOR"/>
    <property type="match status" value="1"/>
</dbReference>
<dbReference type="PROSITE" id="PS01124">
    <property type="entry name" value="HTH_ARAC_FAMILY_2"/>
    <property type="match status" value="1"/>
</dbReference>
<dbReference type="AlphaFoldDB" id="A0A6A8MFR5"/>
<sequence>MLVSLIDQIAKAGIRGGLPARTAYALSDRIIAENEKQTVITNMYEYNRTISLQFLRQVARSRRQHVLPLVNKAQQFLQENMTTVQSVQEVAEYLSINKSYLMHLFKANTGLSVKQYLTQLKMEEAKRRLVFGSQSLAEIAADLGYKEQGQFSRTFKKLYGVTPLEFRRNSRM</sequence>
<dbReference type="PANTHER" id="PTHR43280:SF2">
    <property type="entry name" value="HTH-TYPE TRANSCRIPTIONAL REGULATOR EXSA"/>
    <property type="match status" value="1"/>
</dbReference>
<keyword evidence="6" id="KW-1185">Reference proteome</keyword>
<dbReference type="GO" id="GO:0043565">
    <property type="term" value="F:sequence-specific DNA binding"/>
    <property type="evidence" value="ECO:0007669"/>
    <property type="project" value="InterPro"/>
</dbReference>
<keyword evidence="3" id="KW-0804">Transcription</keyword>
<protein>
    <submittedName>
        <fullName evidence="5">Helix-turn-helix transcriptional regulator</fullName>
    </submittedName>
</protein>
<dbReference type="InterPro" id="IPR009057">
    <property type="entry name" value="Homeodomain-like_sf"/>
</dbReference>
<feature type="domain" description="HTH araC/xylS-type" evidence="4">
    <location>
        <begin position="71"/>
        <end position="169"/>
    </location>
</feature>
<proteinExistence type="predicted"/>
<evidence type="ECO:0000256" key="1">
    <source>
        <dbReference type="ARBA" id="ARBA00023015"/>
    </source>
</evidence>
<dbReference type="SUPFAM" id="SSF46689">
    <property type="entry name" value="Homeodomain-like"/>
    <property type="match status" value="2"/>
</dbReference>
<dbReference type="EMBL" id="VUMX01000025">
    <property type="protein sequence ID" value="MST87625.1"/>
    <property type="molecule type" value="Genomic_DNA"/>
</dbReference>
<dbReference type="PRINTS" id="PR00032">
    <property type="entry name" value="HTHARAC"/>
</dbReference>
<dbReference type="SMART" id="SM00342">
    <property type="entry name" value="HTH_ARAC"/>
    <property type="match status" value="1"/>
</dbReference>
<dbReference type="InterPro" id="IPR018060">
    <property type="entry name" value="HTH_AraC"/>
</dbReference>
<evidence type="ECO:0000256" key="2">
    <source>
        <dbReference type="ARBA" id="ARBA00023125"/>
    </source>
</evidence>
<gene>
    <name evidence="5" type="ORF">FYJ62_08330</name>
</gene>
<dbReference type="InterPro" id="IPR020449">
    <property type="entry name" value="Tscrpt_reg_AraC-type_HTH"/>
</dbReference>
<accession>A0A6A8MFR5</accession>
<evidence type="ECO:0000313" key="5">
    <source>
        <dbReference type="EMBL" id="MST87625.1"/>
    </source>
</evidence>
<dbReference type="Proteomes" id="UP000438120">
    <property type="component" value="Unassembled WGS sequence"/>
</dbReference>
<name>A0A6A8MFR5_9LACO</name>
<keyword evidence="1" id="KW-0805">Transcription regulation</keyword>
<organism evidence="5 6">
    <name type="scientific">Lactobacillus porci</name>
    <dbReference type="NCBI Taxonomy" id="2012477"/>
    <lineage>
        <taxon>Bacteria</taxon>
        <taxon>Bacillati</taxon>
        <taxon>Bacillota</taxon>
        <taxon>Bacilli</taxon>
        <taxon>Lactobacillales</taxon>
        <taxon>Lactobacillaceae</taxon>
        <taxon>Lactobacillus</taxon>
    </lineage>
</organism>
<evidence type="ECO:0000256" key="3">
    <source>
        <dbReference type="ARBA" id="ARBA00023163"/>
    </source>
</evidence>
<dbReference type="Pfam" id="PF12833">
    <property type="entry name" value="HTH_18"/>
    <property type="match status" value="1"/>
</dbReference>
<comment type="caution">
    <text evidence="5">The sequence shown here is derived from an EMBL/GenBank/DDBJ whole genome shotgun (WGS) entry which is preliminary data.</text>
</comment>
<reference evidence="5 6" key="1">
    <citation type="submission" date="2019-08" db="EMBL/GenBank/DDBJ databases">
        <title>In-depth cultivation of the pig gut microbiome towards novel bacterial diversity and tailored functional studies.</title>
        <authorList>
            <person name="Wylensek D."/>
            <person name="Hitch T.C.A."/>
            <person name="Clavel T."/>
        </authorList>
    </citation>
    <scope>NUCLEOTIDE SEQUENCE [LARGE SCALE GENOMIC DNA]</scope>
    <source>
        <strain evidence="5 6">Bifido-178-WT-2B</strain>
    </source>
</reference>
<dbReference type="GO" id="GO:0003700">
    <property type="term" value="F:DNA-binding transcription factor activity"/>
    <property type="evidence" value="ECO:0007669"/>
    <property type="project" value="InterPro"/>
</dbReference>
<evidence type="ECO:0000259" key="4">
    <source>
        <dbReference type="PROSITE" id="PS01124"/>
    </source>
</evidence>
<keyword evidence="2" id="KW-0238">DNA-binding</keyword>
<dbReference type="Gene3D" id="1.10.10.60">
    <property type="entry name" value="Homeodomain-like"/>
    <property type="match status" value="2"/>
</dbReference>
<dbReference type="OrthoDB" id="247151at2"/>
<dbReference type="InterPro" id="IPR018062">
    <property type="entry name" value="HTH_AraC-typ_CS"/>
</dbReference>
<evidence type="ECO:0000313" key="6">
    <source>
        <dbReference type="Proteomes" id="UP000438120"/>
    </source>
</evidence>
<dbReference type="PROSITE" id="PS00041">
    <property type="entry name" value="HTH_ARAC_FAMILY_1"/>
    <property type="match status" value="1"/>
</dbReference>
<dbReference type="RefSeq" id="WP_154549229.1">
    <property type="nucleotide sequence ID" value="NZ_VUMX01000025.1"/>
</dbReference>